<feature type="compositionally biased region" description="Acidic residues" evidence="2">
    <location>
        <begin position="125"/>
        <end position="202"/>
    </location>
</feature>
<feature type="compositionally biased region" description="Acidic residues" evidence="2">
    <location>
        <begin position="278"/>
        <end position="317"/>
    </location>
</feature>
<dbReference type="Gene3D" id="3.30.1330.60">
    <property type="entry name" value="OmpA-like domain"/>
    <property type="match status" value="1"/>
</dbReference>
<dbReference type="InterPro" id="IPR036737">
    <property type="entry name" value="OmpA-like_sf"/>
</dbReference>
<evidence type="ECO:0000256" key="2">
    <source>
        <dbReference type="SAM" id="MobiDB-lite"/>
    </source>
</evidence>
<feature type="region of interest" description="Disordered" evidence="2">
    <location>
        <begin position="76"/>
        <end position="369"/>
    </location>
</feature>
<evidence type="ECO:0000259" key="4">
    <source>
        <dbReference type="PROSITE" id="PS51123"/>
    </source>
</evidence>
<organism evidence="5 6">
    <name type="scientific">Tropicimonas omnivorans</name>
    <dbReference type="NCBI Taxonomy" id="3075590"/>
    <lineage>
        <taxon>Bacteria</taxon>
        <taxon>Pseudomonadati</taxon>
        <taxon>Pseudomonadota</taxon>
        <taxon>Alphaproteobacteria</taxon>
        <taxon>Rhodobacterales</taxon>
        <taxon>Roseobacteraceae</taxon>
        <taxon>Tropicimonas</taxon>
    </lineage>
</organism>
<gene>
    <name evidence="5" type="ORF">RM543_08635</name>
</gene>
<keyword evidence="1" id="KW-0472">Membrane</keyword>
<name>A0ABU3DG99_9RHOB</name>
<dbReference type="PANTHER" id="PTHR30329:SF21">
    <property type="entry name" value="LIPOPROTEIN YIAD-RELATED"/>
    <property type="match status" value="1"/>
</dbReference>
<dbReference type="RefSeq" id="WP_311690604.1">
    <property type="nucleotide sequence ID" value="NZ_JAVRHL010000002.1"/>
</dbReference>
<keyword evidence="3" id="KW-0732">Signal</keyword>
<feature type="compositionally biased region" description="Acidic residues" evidence="2">
    <location>
        <begin position="212"/>
        <end position="230"/>
    </location>
</feature>
<comment type="caution">
    <text evidence="5">The sequence shown here is derived from an EMBL/GenBank/DDBJ whole genome shotgun (WGS) entry which is preliminary data.</text>
</comment>
<sequence length="688" mass="73451">MGKKTLRTTTALVASISLVAPTAPLYAQDALADAVGAEMCEDGEQLIVPEADAEGLAGEIEMPTCFTEEELIEAGEIDDPDAETEAETEAEVDAETDMSGEADAETDEAMTEGETDMSATAETTAETDAEADPMADTMDEAMDETAETAGEVADETDEVAEEAASEMEDAATETAESVDDMSDETAETMDDMSDEVAEESESAAEQLLDNADSSETEAEADTEAETETDSDLGSAIAAETDAQSSEDTDMTDAEMSDDDGETEATAENDGETATTAEADADTTDEDTDTASDTEFTNEEDSLAALLDEPELDEESQEIVENIGTDRAEDGSSTSAAVQAEESGEADAEDESVEVTEETVTEADSRSSAEEFINQLTTNARNNDDDDDDDGLTTGQKAAIGVLGALAVGAVLSNNRRVVANSGDRVVVERQDGSYDVLKDDNALLRQPGNEVQTRTYDDGSSRQIVTRPDGTQIVTLRDSQLRVLRRTKVFPDGEQVVLFDDTGSVQQVNVQTLPENQQPVFNFADNSTSDEAALRRALSTQVNTDRSYALYQVRDIRQVRELAPAIDVEAITFASGSSAISPDEARTLVQLGRAISDTIADNPREIFLVEGHTDAVGNAAYNLGLSDRRAESVALALTEYFDVPPENLVTQGYGEQFLKVETLSAEPANRRATVRRITPLLQQTASVR</sequence>
<evidence type="ECO:0000256" key="3">
    <source>
        <dbReference type="SAM" id="SignalP"/>
    </source>
</evidence>
<accession>A0ABU3DG99</accession>
<feature type="domain" description="OmpA-like" evidence="4">
    <location>
        <begin position="560"/>
        <end position="685"/>
    </location>
</feature>
<dbReference type="EMBL" id="JAVRHL010000002">
    <property type="protein sequence ID" value="MDT0682751.1"/>
    <property type="molecule type" value="Genomic_DNA"/>
</dbReference>
<dbReference type="PANTHER" id="PTHR30329">
    <property type="entry name" value="STATOR ELEMENT OF FLAGELLAR MOTOR COMPLEX"/>
    <property type="match status" value="1"/>
</dbReference>
<dbReference type="InterPro" id="IPR006665">
    <property type="entry name" value="OmpA-like"/>
</dbReference>
<dbReference type="PROSITE" id="PS51123">
    <property type="entry name" value="OMPA_2"/>
    <property type="match status" value="1"/>
</dbReference>
<feature type="compositionally biased region" description="Acidic residues" evidence="2">
    <location>
        <begin position="341"/>
        <end position="360"/>
    </location>
</feature>
<dbReference type="CDD" id="cd07185">
    <property type="entry name" value="OmpA_C-like"/>
    <property type="match status" value="1"/>
</dbReference>
<reference evidence="5 6" key="1">
    <citation type="submission" date="2023-09" db="EMBL/GenBank/DDBJ databases">
        <authorList>
            <person name="Rey-Velasco X."/>
        </authorList>
    </citation>
    <scope>NUCLEOTIDE SEQUENCE [LARGE SCALE GENOMIC DNA]</scope>
    <source>
        <strain evidence="5 6">F158</strain>
    </source>
</reference>
<protein>
    <submittedName>
        <fullName evidence="5">OmpA family protein</fullName>
    </submittedName>
</protein>
<evidence type="ECO:0000313" key="5">
    <source>
        <dbReference type="EMBL" id="MDT0682751.1"/>
    </source>
</evidence>
<evidence type="ECO:0000313" key="6">
    <source>
        <dbReference type="Proteomes" id="UP001265259"/>
    </source>
</evidence>
<proteinExistence type="predicted"/>
<dbReference type="Pfam" id="PF00691">
    <property type="entry name" value="OmpA"/>
    <property type="match status" value="1"/>
</dbReference>
<evidence type="ECO:0000256" key="1">
    <source>
        <dbReference type="PROSITE-ProRule" id="PRU00473"/>
    </source>
</evidence>
<keyword evidence="6" id="KW-1185">Reference proteome</keyword>
<feature type="compositionally biased region" description="Acidic residues" evidence="2">
    <location>
        <begin position="76"/>
        <end position="115"/>
    </location>
</feature>
<dbReference type="SUPFAM" id="SSF103088">
    <property type="entry name" value="OmpA-like"/>
    <property type="match status" value="1"/>
</dbReference>
<dbReference type="Proteomes" id="UP001265259">
    <property type="component" value="Unassembled WGS sequence"/>
</dbReference>
<feature type="compositionally biased region" description="Acidic residues" evidence="2">
    <location>
        <begin position="244"/>
        <end position="270"/>
    </location>
</feature>
<feature type="chain" id="PRO_5045450553" evidence="3">
    <location>
        <begin position="28"/>
        <end position="688"/>
    </location>
</feature>
<dbReference type="InterPro" id="IPR050330">
    <property type="entry name" value="Bact_OuterMem_StrucFunc"/>
</dbReference>
<feature type="signal peptide" evidence="3">
    <location>
        <begin position="1"/>
        <end position="27"/>
    </location>
</feature>